<dbReference type="RefSeq" id="WP_160372996.1">
    <property type="nucleotide sequence ID" value="NZ_WSTB01000001.1"/>
</dbReference>
<dbReference type="InterPro" id="IPR000073">
    <property type="entry name" value="AB_hydrolase_1"/>
</dbReference>
<dbReference type="PANTHER" id="PTHR43798">
    <property type="entry name" value="MONOACYLGLYCEROL LIPASE"/>
    <property type="match status" value="1"/>
</dbReference>
<sequence length="292" mass="33731">MKRLFFIFAVLFSSVPVFAQKAIRVKEMGKKADAIIFLPHIGCSSEMWQEIAKNYSKNYTCYLVDLAGFNGQRTIDTLYTENYVNDLRVFIKKEKLKNVILVGQNYGAFVAVKVASDKTLSIKCIIASDFYPKLSMILDPAITSEKLEMIKKSIRQVITQSDEATFMASQKQTAEMMNFTHREDVNRFVQWQQKSDRKTLAETLCDQFSGDLLLELKENKIRMLVFTTWYFAKKYKNIPISEAQKKLNEMYGETPNVVHVVTDQAKDFIANDQPQWFIGEMDKFLKQPIVGK</sequence>
<organism evidence="3 4">
    <name type="scientific">Flavobacterium hydrocarbonoxydans</name>
    <dbReference type="NCBI Taxonomy" id="2683249"/>
    <lineage>
        <taxon>Bacteria</taxon>
        <taxon>Pseudomonadati</taxon>
        <taxon>Bacteroidota</taxon>
        <taxon>Flavobacteriia</taxon>
        <taxon>Flavobacteriales</taxon>
        <taxon>Flavobacteriaceae</taxon>
        <taxon>Flavobacterium</taxon>
    </lineage>
</organism>
<gene>
    <name evidence="3" type="ORF">GON26_01740</name>
</gene>
<dbReference type="Pfam" id="PF00561">
    <property type="entry name" value="Abhydrolase_1"/>
    <property type="match status" value="1"/>
</dbReference>
<dbReference type="SUPFAM" id="SSF53474">
    <property type="entry name" value="alpha/beta-Hydrolases"/>
    <property type="match status" value="1"/>
</dbReference>
<dbReference type="InterPro" id="IPR050266">
    <property type="entry name" value="AB_hydrolase_sf"/>
</dbReference>
<reference evidence="3 4" key="1">
    <citation type="submission" date="2019-12" db="EMBL/GenBank/DDBJ databases">
        <authorList>
            <person name="Kim Y.S."/>
        </authorList>
    </citation>
    <scope>NUCLEOTIDE SEQUENCE [LARGE SCALE GENOMIC DNA]</scope>
    <source>
        <strain evidence="3 4">GA093</strain>
    </source>
</reference>
<feature type="domain" description="AB hydrolase-1" evidence="2">
    <location>
        <begin position="34"/>
        <end position="172"/>
    </location>
</feature>
<accession>A0A6I4NG18</accession>
<keyword evidence="3" id="KW-0378">Hydrolase</keyword>
<protein>
    <submittedName>
        <fullName evidence="3">Alpha/beta fold hydrolase</fullName>
    </submittedName>
</protein>
<feature type="chain" id="PRO_5026277837" evidence="1">
    <location>
        <begin position="20"/>
        <end position="292"/>
    </location>
</feature>
<dbReference type="Proteomes" id="UP000471501">
    <property type="component" value="Unassembled WGS sequence"/>
</dbReference>
<keyword evidence="4" id="KW-1185">Reference proteome</keyword>
<evidence type="ECO:0000256" key="1">
    <source>
        <dbReference type="SAM" id="SignalP"/>
    </source>
</evidence>
<feature type="signal peptide" evidence="1">
    <location>
        <begin position="1"/>
        <end position="19"/>
    </location>
</feature>
<dbReference type="InterPro" id="IPR029058">
    <property type="entry name" value="AB_hydrolase_fold"/>
</dbReference>
<dbReference type="AlphaFoldDB" id="A0A6I4NG18"/>
<dbReference type="EMBL" id="WSTB01000001">
    <property type="protein sequence ID" value="MWB93071.1"/>
    <property type="molecule type" value="Genomic_DNA"/>
</dbReference>
<name>A0A6I4NG18_9FLAO</name>
<comment type="caution">
    <text evidence="3">The sequence shown here is derived from an EMBL/GenBank/DDBJ whole genome shotgun (WGS) entry which is preliminary data.</text>
</comment>
<evidence type="ECO:0000313" key="3">
    <source>
        <dbReference type="EMBL" id="MWB93071.1"/>
    </source>
</evidence>
<dbReference type="Gene3D" id="3.40.50.1820">
    <property type="entry name" value="alpha/beta hydrolase"/>
    <property type="match status" value="1"/>
</dbReference>
<proteinExistence type="predicted"/>
<evidence type="ECO:0000259" key="2">
    <source>
        <dbReference type="Pfam" id="PF00561"/>
    </source>
</evidence>
<evidence type="ECO:0000313" key="4">
    <source>
        <dbReference type="Proteomes" id="UP000471501"/>
    </source>
</evidence>
<dbReference type="GO" id="GO:0016787">
    <property type="term" value="F:hydrolase activity"/>
    <property type="evidence" value="ECO:0007669"/>
    <property type="project" value="UniProtKB-KW"/>
</dbReference>
<keyword evidence="1" id="KW-0732">Signal</keyword>